<dbReference type="Proteomes" id="UP000681720">
    <property type="component" value="Unassembled WGS sequence"/>
</dbReference>
<comment type="caution">
    <text evidence="1">The sequence shown here is derived from an EMBL/GenBank/DDBJ whole genome shotgun (WGS) entry which is preliminary data.</text>
</comment>
<evidence type="ECO:0000313" key="2">
    <source>
        <dbReference type="Proteomes" id="UP000681720"/>
    </source>
</evidence>
<evidence type="ECO:0000313" key="1">
    <source>
        <dbReference type="EMBL" id="CAF4117849.1"/>
    </source>
</evidence>
<name>A0A8S2QKV9_9BILA</name>
<reference evidence="1" key="1">
    <citation type="submission" date="2021-02" db="EMBL/GenBank/DDBJ databases">
        <authorList>
            <person name="Nowell W R."/>
        </authorList>
    </citation>
    <scope>NUCLEOTIDE SEQUENCE</scope>
</reference>
<protein>
    <submittedName>
        <fullName evidence="1">Uncharacterized protein</fullName>
    </submittedName>
</protein>
<sequence length="132" mass="15367">MEITECSLSSTDFDQTFGKCTLALLYQRYESYLDTIADEDSSVLKDEYEDDILSVEDVCSNFSINRFHHDSQIATDDYELLVLPSVSIQFAGNYILFHDVWWKSIYPARVMPIFSNFLQKKNTLSDLWPIQI</sequence>
<gene>
    <name evidence="1" type="ORF">GIL414_LOCUS17895</name>
</gene>
<organism evidence="1 2">
    <name type="scientific">Rotaria magnacalcarata</name>
    <dbReference type="NCBI Taxonomy" id="392030"/>
    <lineage>
        <taxon>Eukaryota</taxon>
        <taxon>Metazoa</taxon>
        <taxon>Spiralia</taxon>
        <taxon>Gnathifera</taxon>
        <taxon>Rotifera</taxon>
        <taxon>Eurotatoria</taxon>
        <taxon>Bdelloidea</taxon>
        <taxon>Philodinida</taxon>
        <taxon>Philodinidae</taxon>
        <taxon>Rotaria</taxon>
    </lineage>
</organism>
<dbReference type="EMBL" id="CAJOBJ010008644">
    <property type="protein sequence ID" value="CAF4117849.1"/>
    <property type="molecule type" value="Genomic_DNA"/>
</dbReference>
<dbReference type="AlphaFoldDB" id="A0A8S2QKV9"/>
<proteinExistence type="predicted"/>
<accession>A0A8S2QKV9</accession>